<evidence type="ECO:0000313" key="2">
    <source>
        <dbReference type="Proteomes" id="UP000828390"/>
    </source>
</evidence>
<comment type="caution">
    <text evidence="1">The sequence shown here is derived from an EMBL/GenBank/DDBJ whole genome shotgun (WGS) entry which is preliminary data.</text>
</comment>
<keyword evidence="2" id="KW-1185">Reference proteome</keyword>
<name>A0A9D4FGP1_DREPO</name>
<organism evidence="1 2">
    <name type="scientific">Dreissena polymorpha</name>
    <name type="common">Zebra mussel</name>
    <name type="synonym">Mytilus polymorpha</name>
    <dbReference type="NCBI Taxonomy" id="45954"/>
    <lineage>
        <taxon>Eukaryota</taxon>
        <taxon>Metazoa</taxon>
        <taxon>Spiralia</taxon>
        <taxon>Lophotrochozoa</taxon>
        <taxon>Mollusca</taxon>
        <taxon>Bivalvia</taxon>
        <taxon>Autobranchia</taxon>
        <taxon>Heteroconchia</taxon>
        <taxon>Euheterodonta</taxon>
        <taxon>Imparidentia</taxon>
        <taxon>Neoheterodontei</taxon>
        <taxon>Myida</taxon>
        <taxon>Dreissenoidea</taxon>
        <taxon>Dreissenidae</taxon>
        <taxon>Dreissena</taxon>
    </lineage>
</organism>
<reference evidence="1" key="2">
    <citation type="submission" date="2020-11" db="EMBL/GenBank/DDBJ databases">
        <authorList>
            <person name="McCartney M.A."/>
            <person name="Auch B."/>
            <person name="Kono T."/>
            <person name="Mallez S."/>
            <person name="Becker A."/>
            <person name="Gohl D.M."/>
            <person name="Silverstein K.A.T."/>
            <person name="Koren S."/>
            <person name="Bechman K.B."/>
            <person name="Herman A."/>
            <person name="Abrahante J.E."/>
            <person name="Garbe J."/>
        </authorList>
    </citation>
    <scope>NUCLEOTIDE SEQUENCE</scope>
    <source>
        <strain evidence="1">Duluth1</strain>
        <tissue evidence="1">Whole animal</tissue>
    </source>
</reference>
<reference evidence="1" key="1">
    <citation type="journal article" date="2019" name="bioRxiv">
        <title>The Genome of the Zebra Mussel, Dreissena polymorpha: A Resource for Invasive Species Research.</title>
        <authorList>
            <person name="McCartney M.A."/>
            <person name="Auch B."/>
            <person name="Kono T."/>
            <person name="Mallez S."/>
            <person name="Zhang Y."/>
            <person name="Obille A."/>
            <person name="Becker A."/>
            <person name="Abrahante J.E."/>
            <person name="Garbe J."/>
            <person name="Badalamenti J.P."/>
            <person name="Herman A."/>
            <person name="Mangelson H."/>
            <person name="Liachko I."/>
            <person name="Sullivan S."/>
            <person name="Sone E.D."/>
            <person name="Koren S."/>
            <person name="Silverstein K.A.T."/>
            <person name="Beckman K.B."/>
            <person name="Gohl D.M."/>
        </authorList>
    </citation>
    <scope>NUCLEOTIDE SEQUENCE</scope>
    <source>
        <strain evidence="1">Duluth1</strain>
        <tissue evidence="1">Whole animal</tissue>
    </source>
</reference>
<accession>A0A9D4FGP1</accession>
<evidence type="ECO:0000313" key="1">
    <source>
        <dbReference type="EMBL" id="KAH3796978.1"/>
    </source>
</evidence>
<proteinExistence type="predicted"/>
<dbReference type="AlphaFoldDB" id="A0A9D4FGP1"/>
<sequence>MQKKHSNAVTPQSPFVADPVSNLRFADDINRMGGPATSRHQFNCATARPGHLTPIQNAGSMPLNTSLEHKHTTNEYVRNMKPCC</sequence>
<gene>
    <name evidence="1" type="ORF">DPMN_150554</name>
</gene>
<protein>
    <submittedName>
        <fullName evidence="1">Uncharacterized protein</fullName>
    </submittedName>
</protein>
<dbReference type="Proteomes" id="UP000828390">
    <property type="component" value="Unassembled WGS sequence"/>
</dbReference>
<dbReference type="EMBL" id="JAIWYP010000007">
    <property type="protein sequence ID" value="KAH3796978.1"/>
    <property type="molecule type" value="Genomic_DNA"/>
</dbReference>